<dbReference type="EMBL" id="JACVHL010000002">
    <property type="protein sequence ID" value="MCC3803920.1"/>
    <property type="molecule type" value="Genomic_DNA"/>
</dbReference>
<sequence length="167" mass="18764">MLNIEDKYLRYLTVLAVVLFIGSLAGGITTTNPSLKIACLLGTSITGLFCVSIVTLLMVGSVFICDPEYKQTQFDADVNNEYYISRGGITKSFLERCQSAEYVYINDTYCDDWSETESCLHFSVTGSTYDIEIIKDHLQFASYGCNHKTYIVECPTADTKLKFEFLT</sequence>
<accession>A0A9Q3UBS5</accession>
<comment type="caution">
    <text evidence="2">The sequence shown here is derived from an EMBL/GenBank/DDBJ whole genome shotgun (WGS) entry which is preliminary data.</text>
</comment>
<evidence type="ECO:0000313" key="3">
    <source>
        <dbReference type="Proteomes" id="UP000726777"/>
    </source>
</evidence>
<gene>
    <name evidence="2" type="ORF">IB292_02605</name>
</gene>
<keyword evidence="1" id="KW-1133">Transmembrane helix</keyword>
<dbReference type="RefSeq" id="WP_228085594.1">
    <property type="nucleotide sequence ID" value="NZ_JACVHL010000002.1"/>
</dbReference>
<name>A0A9Q3UBS5_VIBPH</name>
<proteinExistence type="predicted"/>
<keyword evidence="1" id="KW-0472">Membrane</keyword>
<dbReference type="Proteomes" id="UP000726777">
    <property type="component" value="Unassembled WGS sequence"/>
</dbReference>
<dbReference type="AlphaFoldDB" id="A0A9Q3UBS5"/>
<evidence type="ECO:0000313" key="2">
    <source>
        <dbReference type="EMBL" id="MCC3803920.1"/>
    </source>
</evidence>
<organism evidence="2 3">
    <name type="scientific">Vibrio parahaemolyticus</name>
    <dbReference type="NCBI Taxonomy" id="670"/>
    <lineage>
        <taxon>Bacteria</taxon>
        <taxon>Pseudomonadati</taxon>
        <taxon>Pseudomonadota</taxon>
        <taxon>Gammaproteobacteria</taxon>
        <taxon>Vibrionales</taxon>
        <taxon>Vibrionaceae</taxon>
        <taxon>Vibrio</taxon>
    </lineage>
</organism>
<feature type="transmembrane region" description="Helical" evidence="1">
    <location>
        <begin position="12"/>
        <end position="29"/>
    </location>
</feature>
<reference evidence="2" key="1">
    <citation type="submission" date="2020-09" db="EMBL/GenBank/DDBJ databases">
        <title>Genome sequence of Vibrio parahaemolyticus isolates.</title>
        <authorList>
            <person name="Hammerl J.A."/>
            <person name="Strauch E."/>
        </authorList>
    </citation>
    <scope>NUCLEOTIDE SEQUENCE</scope>
    <source>
        <strain evidence="2">17-VB00146</strain>
    </source>
</reference>
<protein>
    <submittedName>
        <fullName evidence="2">Uncharacterized protein</fullName>
    </submittedName>
</protein>
<evidence type="ECO:0000256" key="1">
    <source>
        <dbReference type="SAM" id="Phobius"/>
    </source>
</evidence>
<keyword evidence="1" id="KW-0812">Transmembrane</keyword>
<feature type="transmembrane region" description="Helical" evidence="1">
    <location>
        <begin position="35"/>
        <end position="64"/>
    </location>
</feature>